<accession>A0ABV2ASM8</accession>
<protein>
    <recommendedName>
        <fullName evidence="3">DUF5050 domain-containing protein</fullName>
    </recommendedName>
</protein>
<feature type="non-terminal residue" evidence="1">
    <location>
        <position position="206"/>
    </location>
</feature>
<dbReference type="EMBL" id="JBDODL010003365">
    <property type="protein sequence ID" value="MES1922665.1"/>
    <property type="molecule type" value="Genomic_DNA"/>
</dbReference>
<reference evidence="1 2" key="1">
    <citation type="journal article" date="2024" name="BMC Biol.">
        <title>Comparative genomics of Ascetosporea gives new insight into the evolutionary basis for animal parasitism in Rhizaria.</title>
        <authorList>
            <person name="Hiltunen Thoren M."/>
            <person name="Onut-Brannstrom I."/>
            <person name="Alfjorden A."/>
            <person name="Peckova H."/>
            <person name="Swords F."/>
            <person name="Hooper C."/>
            <person name="Holzer A.S."/>
            <person name="Bass D."/>
            <person name="Burki F."/>
        </authorList>
    </citation>
    <scope>NUCLEOTIDE SEQUENCE [LARGE SCALE GENOMIC DNA]</scope>
    <source>
        <strain evidence="1">20-A016</strain>
    </source>
</reference>
<comment type="caution">
    <text evidence="1">The sequence shown here is derived from an EMBL/GenBank/DDBJ whole genome shotgun (WGS) entry which is preliminary data.</text>
</comment>
<gene>
    <name evidence="1" type="ORF">MHBO_004183</name>
</gene>
<proteinExistence type="predicted"/>
<evidence type="ECO:0008006" key="3">
    <source>
        <dbReference type="Google" id="ProtNLM"/>
    </source>
</evidence>
<organism evidence="1 2">
    <name type="scientific">Bonamia ostreae</name>
    <dbReference type="NCBI Taxonomy" id="126728"/>
    <lineage>
        <taxon>Eukaryota</taxon>
        <taxon>Sar</taxon>
        <taxon>Rhizaria</taxon>
        <taxon>Endomyxa</taxon>
        <taxon>Ascetosporea</taxon>
        <taxon>Haplosporida</taxon>
        <taxon>Bonamia</taxon>
    </lineage>
</organism>
<feature type="non-terminal residue" evidence="1">
    <location>
        <position position="1"/>
    </location>
</feature>
<dbReference type="Proteomes" id="UP001439008">
    <property type="component" value="Unassembled WGS sequence"/>
</dbReference>
<evidence type="ECO:0000313" key="1">
    <source>
        <dbReference type="EMBL" id="MES1922665.1"/>
    </source>
</evidence>
<name>A0ABV2ASM8_9EUKA</name>
<sequence>KTTKMGISLNQKNKKTADTTENFDNKISTYKISTYNLYKSLKSIILFPEVDFMNQKWEPQFKDRFNGRILAYFFSDKFLVIQTRIGFIKRDKVDYKYFLRLYKRIGKGKLAFMTKLNLNVKEKFNSFTVKGNVIYYTLLDDIFAFRTILIKEKNGTFYLQEGENGPKILFEPIFKLQNTILSNTKSYSANRVHNIYLISDQSRYFI</sequence>
<keyword evidence="2" id="KW-1185">Reference proteome</keyword>
<evidence type="ECO:0000313" key="2">
    <source>
        <dbReference type="Proteomes" id="UP001439008"/>
    </source>
</evidence>